<organism evidence="1 2">
    <name type="scientific">Marinigracilibium pacificum</name>
    <dbReference type="NCBI Taxonomy" id="2729599"/>
    <lineage>
        <taxon>Bacteria</taxon>
        <taxon>Pseudomonadati</taxon>
        <taxon>Bacteroidota</taxon>
        <taxon>Cytophagia</taxon>
        <taxon>Cytophagales</taxon>
        <taxon>Flammeovirgaceae</taxon>
        <taxon>Marinigracilibium</taxon>
    </lineage>
</organism>
<dbReference type="RefSeq" id="WP_169684381.1">
    <property type="nucleotide sequence ID" value="NZ_JABBNU010000011.1"/>
</dbReference>
<comment type="caution">
    <text evidence="1">The sequence shown here is derived from an EMBL/GenBank/DDBJ whole genome shotgun (WGS) entry which is preliminary data.</text>
</comment>
<keyword evidence="2" id="KW-1185">Reference proteome</keyword>
<name>A0A848JAQ7_9BACT</name>
<gene>
    <name evidence="1" type="ORF">HH304_17065</name>
</gene>
<dbReference type="Proteomes" id="UP000559010">
    <property type="component" value="Unassembled WGS sequence"/>
</dbReference>
<evidence type="ECO:0000313" key="1">
    <source>
        <dbReference type="EMBL" id="NMM50122.1"/>
    </source>
</evidence>
<accession>A0A848JAQ7</accession>
<dbReference type="AlphaFoldDB" id="A0A848JAQ7"/>
<evidence type="ECO:0000313" key="2">
    <source>
        <dbReference type="Proteomes" id="UP000559010"/>
    </source>
</evidence>
<protein>
    <submittedName>
        <fullName evidence="1">Uncharacterized protein</fullName>
    </submittedName>
</protein>
<sequence length="190" mass="21365">MKVSHLTTPTIFKSRIDLKCCLLVIFLILTGGCTNEPDEFVPTGKMKVDGFVCCDGDKELNQQLLKEINEVKASVAQLQNYNIATYMGWDNDLTDYVPNMGHHFAKMSEIDGEFNHRVPEVLLFIPGQNGKWSFVGVEYLVPTALSPDPPEGFTGDLDKWVVVGPFWALHLWIKVENPDGIFHPTNSRIP</sequence>
<proteinExistence type="predicted"/>
<reference evidence="1 2" key="1">
    <citation type="submission" date="2020-04" db="EMBL/GenBank/DDBJ databases">
        <title>Flammeovirgaceae bacterium KN852 isolated from deep sea.</title>
        <authorList>
            <person name="Zhang D.-C."/>
        </authorList>
    </citation>
    <scope>NUCLEOTIDE SEQUENCE [LARGE SCALE GENOMIC DNA]</scope>
    <source>
        <strain evidence="1 2">KN852</strain>
    </source>
</reference>
<dbReference type="EMBL" id="JABBNU010000011">
    <property type="protein sequence ID" value="NMM50122.1"/>
    <property type="molecule type" value="Genomic_DNA"/>
</dbReference>
<dbReference type="PROSITE" id="PS51257">
    <property type="entry name" value="PROKAR_LIPOPROTEIN"/>
    <property type="match status" value="1"/>
</dbReference>